<comment type="pathway">
    <text evidence="9">Cofactor biosynthesis; ubiquinone biosynthesis.</text>
</comment>
<dbReference type="UniPathway" id="UPA00232"/>
<feature type="transmembrane region" description="Helical" evidence="9">
    <location>
        <begin position="171"/>
        <end position="191"/>
    </location>
</feature>
<comment type="cofactor">
    <cofactor evidence="1 9">
        <name>Mg(2+)</name>
        <dbReference type="ChEBI" id="CHEBI:18420"/>
    </cofactor>
</comment>
<evidence type="ECO:0000256" key="6">
    <source>
        <dbReference type="ARBA" id="ARBA00022692"/>
    </source>
</evidence>
<evidence type="ECO:0000256" key="2">
    <source>
        <dbReference type="ARBA" id="ARBA00004141"/>
    </source>
</evidence>
<dbReference type="AlphaFoldDB" id="A0A6A6W9R5"/>
<dbReference type="EMBL" id="ML996571">
    <property type="protein sequence ID" value="KAF2758774.1"/>
    <property type="molecule type" value="Genomic_DNA"/>
</dbReference>
<dbReference type="Pfam" id="PF01040">
    <property type="entry name" value="UbiA"/>
    <property type="match status" value="1"/>
</dbReference>
<dbReference type="GeneID" id="54489247"/>
<feature type="transmembrane region" description="Helical" evidence="9">
    <location>
        <begin position="117"/>
        <end position="139"/>
    </location>
</feature>
<keyword evidence="9" id="KW-0496">Mitochondrion</keyword>
<dbReference type="PROSITE" id="PS00943">
    <property type="entry name" value="UBIA"/>
    <property type="match status" value="1"/>
</dbReference>
<keyword evidence="6 9" id="KW-0812">Transmembrane</keyword>
<sequence>MSITPKTKAMTTRERKLKGPSSKTYSALGPYLQLMRVDKPAGLYAIYLPFVYGLLHGATISHPQQAPSPLRVVFLALVFLVGSILSRAAACTWNDYVDQDFDRLVARTRKRPIARGAVSNTQALLFMAASAIVAVTLLMLLAPAARIYALPITVLSTLYPFAKRFTNYPQLVLGFPFALAVPMASSAAGNIDYGKLHWFAGETLSMVSFFTAIIVWTILYDTIYAFQDLKDDVKAGVKSTAVRFSARPKIMLSILGTIQVCLLFMAGYYAQYNLGYYLTTCAGCAIGLAWMIYRVDLGSPESCGSWFKANFWIVGCPLGAGLLLTY</sequence>
<keyword evidence="9" id="KW-0999">Mitochondrion inner membrane</keyword>
<gene>
    <name evidence="11" type="ORF">EJ05DRAFT_510659</name>
</gene>
<keyword evidence="5 9" id="KW-0808">Transferase</keyword>
<dbReference type="UniPathway" id="UPA00213"/>
<dbReference type="InterPro" id="IPR006370">
    <property type="entry name" value="HB_polyprenyltransferase-like"/>
</dbReference>
<dbReference type="HAMAP" id="MF_01635">
    <property type="entry name" value="UbiA"/>
    <property type="match status" value="1"/>
</dbReference>
<evidence type="ECO:0000256" key="10">
    <source>
        <dbReference type="SAM" id="MobiDB-lite"/>
    </source>
</evidence>
<feature type="transmembrane region" description="Helical" evidence="9">
    <location>
        <begin position="276"/>
        <end position="293"/>
    </location>
</feature>
<organism evidence="11 12">
    <name type="scientific">Pseudovirgaria hyperparasitica</name>
    <dbReference type="NCBI Taxonomy" id="470096"/>
    <lineage>
        <taxon>Eukaryota</taxon>
        <taxon>Fungi</taxon>
        <taxon>Dikarya</taxon>
        <taxon>Ascomycota</taxon>
        <taxon>Pezizomycotina</taxon>
        <taxon>Dothideomycetes</taxon>
        <taxon>Dothideomycetes incertae sedis</taxon>
        <taxon>Acrospermales</taxon>
        <taxon>Acrospermaceae</taxon>
        <taxon>Pseudovirgaria</taxon>
    </lineage>
</organism>
<evidence type="ECO:0000256" key="9">
    <source>
        <dbReference type="HAMAP-Rule" id="MF_03189"/>
    </source>
</evidence>
<evidence type="ECO:0000256" key="1">
    <source>
        <dbReference type="ARBA" id="ARBA00001946"/>
    </source>
</evidence>
<dbReference type="Proteomes" id="UP000799437">
    <property type="component" value="Unassembled WGS sequence"/>
</dbReference>
<dbReference type="GO" id="GO:0006744">
    <property type="term" value="P:ubiquinone biosynthetic process"/>
    <property type="evidence" value="ECO:0007669"/>
    <property type="project" value="UniProtKB-UniRule"/>
</dbReference>
<keyword evidence="8 9" id="KW-0472">Membrane</keyword>
<keyword evidence="9" id="KW-0414">Isoprene biosynthesis</keyword>
<evidence type="ECO:0000256" key="3">
    <source>
        <dbReference type="ARBA" id="ARBA00004721"/>
    </source>
</evidence>
<dbReference type="FunFam" id="1.20.120.1780:FF:000001">
    <property type="entry name" value="4-hydroxybenzoate octaprenyltransferase"/>
    <property type="match status" value="1"/>
</dbReference>
<evidence type="ECO:0000313" key="12">
    <source>
        <dbReference type="Proteomes" id="UP000799437"/>
    </source>
</evidence>
<dbReference type="OrthoDB" id="18170at2759"/>
<dbReference type="GO" id="GO:0005743">
    <property type="term" value="C:mitochondrial inner membrane"/>
    <property type="evidence" value="ECO:0007669"/>
    <property type="project" value="UniProtKB-SubCell"/>
</dbReference>
<feature type="transmembrane region" description="Helical" evidence="9">
    <location>
        <begin position="41"/>
        <end position="60"/>
    </location>
</feature>
<dbReference type="FunFam" id="1.10.357.140:FF:000008">
    <property type="entry name" value="4-hydroxybenzoate octaprenyltransferase"/>
    <property type="match status" value="1"/>
</dbReference>
<evidence type="ECO:0000256" key="7">
    <source>
        <dbReference type="ARBA" id="ARBA00022989"/>
    </source>
</evidence>
<feature type="transmembrane region" description="Helical" evidence="9">
    <location>
        <begin position="197"/>
        <end position="220"/>
    </location>
</feature>
<evidence type="ECO:0000256" key="8">
    <source>
        <dbReference type="ARBA" id="ARBA00023136"/>
    </source>
</evidence>
<evidence type="ECO:0000313" key="11">
    <source>
        <dbReference type="EMBL" id="KAF2758774.1"/>
    </source>
</evidence>
<protein>
    <recommendedName>
        <fullName evidence="9">4-hydroxybenzoate polyprenyltransferase, mitochondrial</fullName>
        <shortName evidence="9">4-HB polyprenyltransferase</shortName>
        <ecNumber evidence="9">2.5.1.39</ecNumber>
    </recommendedName>
    <alternativeName>
        <fullName evidence="9">Para-hydroxybenzoate--polyprenyltransferase</fullName>
        <shortName evidence="9">PHB:PPT</shortName>
        <shortName evidence="9">PHB:polyprenyltransferase</shortName>
    </alternativeName>
</protein>
<comment type="similarity">
    <text evidence="4 9">Belongs to the UbiA prenyltransferase family.</text>
</comment>
<feature type="transmembrane region" description="Helical" evidence="9">
    <location>
        <begin position="72"/>
        <end position="96"/>
    </location>
</feature>
<comment type="pathway">
    <text evidence="3">Secondary metabolite biosynthesis; terpenoid biosynthesis.</text>
</comment>
<comment type="function">
    <text evidence="9">Catalyzes the prenylation of para-hydroxybenzoate (PHB) with an all-trans polyprenyl group. Mediates the second step in the final reaction sequence of coenzyme Q (CoQ) biosynthesis, which is the condensation of the polyisoprenoid side chain with PHB, generating the first membrane-bound Q intermediate.</text>
</comment>
<keyword evidence="9" id="KW-0831">Ubiquinone biosynthesis</keyword>
<dbReference type="GO" id="GO:0016114">
    <property type="term" value="P:terpenoid biosynthetic process"/>
    <property type="evidence" value="ECO:0007669"/>
    <property type="project" value="UniProtKB-UniPathway"/>
</dbReference>
<name>A0A6A6W9R5_9PEZI</name>
<dbReference type="InterPro" id="IPR030470">
    <property type="entry name" value="UbiA_prenylTrfase_CS"/>
</dbReference>
<dbReference type="InterPro" id="IPR039653">
    <property type="entry name" value="Prenyltransferase"/>
</dbReference>
<dbReference type="InterPro" id="IPR044878">
    <property type="entry name" value="UbiA_sf"/>
</dbReference>
<evidence type="ECO:0000256" key="5">
    <source>
        <dbReference type="ARBA" id="ARBA00022679"/>
    </source>
</evidence>
<proteinExistence type="inferred from homology"/>
<accession>A0A6A6W9R5</accession>
<feature type="transmembrane region" description="Helical" evidence="9">
    <location>
        <begin position="250"/>
        <end position="270"/>
    </location>
</feature>
<comment type="catalytic activity">
    <reaction evidence="9">
        <text>an all-trans-polyprenyl diphosphate + 4-hydroxybenzoate = a 4-hydroxy-3-(all-trans-polyprenyl)benzoate + diphosphate</text>
        <dbReference type="Rhea" id="RHEA:44504"/>
        <dbReference type="Rhea" id="RHEA-COMP:9514"/>
        <dbReference type="Rhea" id="RHEA-COMP:9564"/>
        <dbReference type="ChEBI" id="CHEBI:17879"/>
        <dbReference type="ChEBI" id="CHEBI:33019"/>
        <dbReference type="ChEBI" id="CHEBI:58914"/>
        <dbReference type="ChEBI" id="CHEBI:78396"/>
        <dbReference type="EC" id="2.5.1.39"/>
    </reaction>
</comment>
<evidence type="ECO:0000256" key="4">
    <source>
        <dbReference type="ARBA" id="ARBA00005985"/>
    </source>
</evidence>
<dbReference type="Gene3D" id="1.10.357.140">
    <property type="entry name" value="UbiA prenyltransferase"/>
    <property type="match status" value="1"/>
</dbReference>
<dbReference type="GO" id="GO:0008412">
    <property type="term" value="F:4-hydroxybenzoate polyprenyltransferase activity"/>
    <property type="evidence" value="ECO:0007669"/>
    <property type="project" value="UniProtKB-EC"/>
</dbReference>
<dbReference type="Gene3D" id="1.20.120.1780">
    <property type="entry name" value="UbiA prenyltransferase"/>
    <property type="match status" value="1"/>
</dbReference>
<dbReference type="InterPro" id="IPR000537">
    <property type="entry name" value="UbiA_prenyltransferase"/>
</dbReference>
<feature type="region of interest" description="Disordered" evidence="10">
    <location>
        <begin position="1"/>
        <end position="21"/>
    </location>
</feature>
<keyword evidence="7 9" id="KW-1133">Transmembrane helix</keyword>
<dbReference type="PANTHER" id="PTHR11048:SF39">
    <property type="entry name" value="POLYPRENYL TRANSFERASE AUSN"/>
    <property type="match status" value="1"/>
</dbReference>
<keyword evidence="12" id="KW-1185">Reference proteome</keyword>
<dbReference type="CDD" id="cd13959">
    <property type="entry name" value="PT_UbiA_COQ2"/>
    <property type="match status" value="1"/>
</dbReference>
<dbReference type="PANTHER" id="PTHR11048">
    <property type="entry name" value="PRENYLTRANSFERASES"/>
    <property type="match status" value="1"/>
</dbReference>
<dbReference type="RefSeq" id="XP_033601225.1">
    <property type="nucleotide sequence ID" value="XM_033748193.1"/>
</dbReference>
<dbReference type="EC" id="2.5.1.39" evidence="9"/>
<comment type="subcellular location">
    <subcellularLocation>
        <location evidence="2">Membrane</location>
        <topology evidence="2">Multi-pass membrane protein</topology>
    </subcellularLocation>
    <subcellularLocation>
        <location evidence="9">Mitochondrion inner membrane</location>
        <topology evidence="9">Multi-pass membrane protein</topology>
        <orientation evidence="9">Matrix side</orientation>
    </subcellularLocation>
</comment>
<feature type="transmembrane region" description="Helical" evidence="9">
    <location>
        <begin position="305"/>
        <end position="324"/>
    </location>
</feature>
<reference evidence="11" key="1">
    <citation type="journal article" date="2020" name="Stud. Mycol.">
        <title>101 Dothideomycetes genomes: a test case for predicting lifestyles and emergence of pathogens.</title>
        <authorList>
            <person name="Haridas S."/>
            <person name="Albert R."/>
            <person name="Binder M."/>
            <person name="Bloem J."/>
            <person name="Labutti K."/>
            <person name="Salamov A."/>
            <person name="Andreopoulos B."/>
            <person name="Baker S."/>
            <person name="Barry K."/>
            <person name="Bills G."/>
            <person name="Bluhm B."/>
            <person name="Cannon C."/>
            <person name="Castanera R."/>
            <person name="Culley D."/>
            <person name="Daum C."/>
            <person name="Ezra D."/>
            <person name="Gonzalez J."/>
            <person name="Henrissat B."/>
            <person name="Kuo A."/>
            <person name="Liang C."/>
            <person name="Lipzen A."/>
            <person name="Lutzoni F."/>
            <person name="Magnuson J."/>
            <person name="Mondo S."/>
            <person name="Nolan M."/>
            <person name="Ohm R."/>
            <person name="Pangilinan J."/>
            <person name="Park H.-J."/>
            <person name="Ramirez L."/>
            <person name="Alfaro M."/>
            <person name="Sun H."/>
            <person name="Tritt A."/>
            <person name="Yoshinaga Y."/>
            <person name="Zwiers L.-H."/>
            <person name="Turgeon B."/>
            <person name="Goodwin S."/>
            <person name="Spatafora J."/>
            <person name="Crous P."/>
            <person name="Grigoriev I."/>
        </authorList>
    </citation>
    <scope>NUCLEOTIDE SEQUENCE</scope>
    <source>
        <strain evidence="11">CBS 121739</strain>
    </source>
</reference>